<dbReference type="EMBL" id="BK015869">
    <property type="protein sequence ID" value="DAD70665.1"/>
    <property type="molecule type" value="Genomic_DNA"/>
</dbReference>
<name>A0A8S5LL43_9CAUD</name>
<sequence length="34" mass="4337">MFIVIIKKLRQILLPKIYLLQQIYFLRRKYIKNK</sequence>
<proteinExistence type="predicted"/>
<accession>A0A8S5LL43</accession>
<evidence type="ECO:0000313" key="1">
    <source>
        <dbReference type="EMBL" id="DAD70665.1"/>
    </source>
</evidence>
<protein>
    <submittedName>
        <fullName evidence="1">Uncharacterized protein</fullName>
    </submittedName>
</protein>
<reference evidence="1" key="1">
    <citation type="journal article" date="2021" name="Proc. Natl. Acad. Sci. U.S.A.">
        <title>A Catalog of Tens of Thousands of Viruses from Human Metagenomes Reveals Hidden Associations with Chronic Diseases.</title>
        <authorList>
            <person name="Tisza M.J."/>
            <person name="Buck C.B."/>
        </authorList>
    </citation>
    <scope>NUCLEOTIDE SEQUENCE</scope>
    <source>
        <strain evidence="1">Ctvod4</strain>
    </source>
</reference>
<organism evidence="1">
    <name type="scientific">Siphoviridae sp. ctvod4</name>
    <dbReference type="NCBI Taxonomy" id="2827595"/>
    <lineage>
        <taxon>Viruses</taxon>
        <taxon>Duplodnaviria</taxon>
        <taxon>Heunggongvirae</taxon>
        <taxon>Uroviricota</taxon>
        <taxon>Caudoviricetes</taxon>
    </lineage>
</organism>